<reference evidence="3" key="1">
    <citation type="submission" date="2023-09" db="UniProtKB">
        <authorList>
            <consortium name="Ensembl"/>
        </authorList>
    </citation>
    <scope>IDENTIFICATION</scope>
</reference>
<evidence type="ECO:0000313" key="3">
    <source>
        <dbReference type="Ensembl" id="ENSCCNP00000029388.1"/>
    </source>
</evidence>
<evidence type="ECO:0008006" key="4">
    <source>
        <dbReference type="Google" id="ProtNLM"/>
    </source>
</evidence>
<feature type="region of interest" description="Disordered" evidence="2">
    <location>
        <begin position="1"/>
        <end position="72"/>
    </location>
</feature>
<name>A0A8C0XJZ3_CASCN</name>
<sequence length="72" mass="8224">MDPGLGEGWQVPYLGAKQTLQQPKNQAKKMDEKDKAFKQKQKEEQKKLKELKVKASGKDPLATRRIKKSGEK</sequence>
<dbReference type="Ensembl" id="ENSCCNT00000037043.1">
    <property type="protein sequence ID" value="ENSCCNP00000029388.1"/>
    <property type="gene ID" value="ENSCCNG00000028177.1"/>
</dbReference>
<proteinExistence type="inferred from homology"/>
<dbReference type="PANTHER" id="PTHR28632">
    <property type="entry name" value="TRANSLATION MACHINERY-ASSOCIATED PROTEIN 7"/>
    <property type="match status" value="1"/>
</dbReference>
<organism evidence="3">
    <name type="scientific">Castor canadensis</name>
    <name type="common">American beaver</name>
    <dbReference type="NCBI Taxonomy" id="51338"/>
    <lineage>
        <taxon>Eukaryota</taxon>
        <taxon>Metazoa</taxon>
        <taxon>Chordata</taxon>
        <taxon>Craniata</taxon>
        <taxon>Vertebrata</taxon>
        <taxon>Euteleostomi</taxon>
        <taxon>Mammalia</taxon>
        <taxon>Eutheria</taxon>
        <taxon>Euarchontoglires</taxon>
        <taxon>Glires</taxon>
        <taxon>Rodentia</taxon>
        <taxon>Castorimorpha</taxon>
        <taxon>Castoridae</taxon>
        <taxon>Castor</taxon>
    </lineage>
</organism>
<comment type="similarity">
    <text evidence="1">Belongs to the TMA7 family.</text>
</comment>
<dbReference type="AlphaFoldDB" id="A0A8C0XJZ3"/>
<evidence type="ECO:0000256" key="2">
    <source>
        <dbReference type="SAM" id="MobiDB-lite"/>
    </source>
</evidence>
<dbReference type="Pfam" id="PF09072">
    <property type="entry name" value="TMA7"/>
    <property type="match status" value="1"/>
</dbReference>
<accession>A0A8C0XJZ3</accession>
<protein>
    <recommendedName>
        <fullName evidence="4">Coiled-coil domain-containing protein 72</fullName>
    </recommendedName>
</protein>
<feature type="compositionally biased region" description="Basic and acidic residues" evidence="2">
    <location>
        <begin position="28"/>
        <end position="57"/>
    </location>
</feature>
<dbReference type="InterPro" id="IPR015157">
    <property type="entry name" value="TMA7"/>
</dbReference>
<evidence type="ECO:0000256" key="1">
    <source>
        <dbReference type="ARBA" id="ARBA00006631"/>
    </source>
</evidence>